<reference evidence="1 2" key="1">
    <citation type="journal article" date="2023" name="Science">
        <title>Complex scaffold remodeling in plant triterpene biosynthesis.</title>
        <authorList>
            <person name="De La Pena R."/>
            <person name="Hodgson H."/>
            <person name="Liu J.C."/>
            <person name="Stephenson M.J."/>
            <person name="Martin A.C."/>
            <person name="Owen C."/>
            <person name="Harkess A."/>
            <person name="Leebens-Mack J."/>
            <person name="Jimenez L.E."/>
            <person name="Osbourn A."/>
            <person name="Sattely E.S."/>
        </authorList>
    </citation>
    <scope>NUCLEOTIDE SEQUENCE [LARGE SCALE GENOMIC DNA]</scope>
    <source>
        <strain evidence="2">cv. JPN11</strain>
        <tissue evidence="1">Leaf</tissue>
    </source>
</reference>
<evidence type="ECO:0000313" key="1">
    <source>
        <dbReference type="EMBL" id="KAJ4700664.1"/>
    </source>
</evidence>
<comment type="caution">
    <text evidence="1">The sequence shown here is derived from an EMBL/GenBank/DDBJ whole genome shotgun (WGS) entry which is preliminary data.</text>
</comment>
<proteinExistence type="predicted"/>
<dbReference type="EMBL" id="CM051407">
    <property type="protein sequence ID" value="KAJ4700664.1"/>
    <property type="molecule type" value="Genomic_DNA"/>
</dbReference>
<organism evidence="1 2">
    <name type="scientific">Melia azedarach</name>
    <name type="common">Chinaberry tree</name>
    <dbReference type="NCBI Taxonomy" id="155640"/>
    <lineage>
        <taxon>Eukaryota</taxon>
        <taxon>Viridiplantae</taxon>
        <taxon>Streptophyta</taxon>
        <taxon>Embryophyta</taxon>
        <taxon>Tracheophyta</taxon>
        <taxon>Spermatophyta</taxon>
        <taxon>Magnoliopsida</taxon>
        <taxon>eudicotyledons</taxon>
        <taxon>Gunneridae</taxon>
        <taxon>Pentapetalae</taxon>
        <taxon>rosids</taxon>
        <taxon>malvids</taxon>
        <taxon>Sapindales</taxon>
        <taxon>Meliaceae</taxon>
        <taxon>Melia</taxon>
    </lineage>
</organism>
<evidence type="ECO:0000313" key="2">
    <source>
        <dbReference type="Proteomes" id="UP001164539"/>
    </source>
</evidence>
<keyword evidence="1" id="KW-0378">Hydrolase</keyword>
<keyword evidence="2" id="KW-1185">Reference proteome</keyword>
<gene>
    <name evidence="1" type="ORF">OWV82_024008</name>
</gene>
<sequence length="1221" mass="136894">MEKSAENDEPTPAKRSARRRLVQSTLFPQKSQEIGADQKADKDCEVDGDNEDDQDYCCGSQGKKTRKRKSKTASPAAKAPKKLKEKSPKKTTPKNNGQISNNAMESEDASPAAIPNLRLEAKLIAEENSRMFAGKQIHPFFSSLKAGKRNQDVNGVESNCGSVQRKHKKVTIGPIHVFERSQEDVMSIDWRNWMFYKEPAVNSTCYPEVAISSVFDGSFESLKFDKLPSVPRQYNASSNQCCIEEHLNETPSEVPVVLVDDQEECCKLFRGSHVGYQLDETASFSENAGSMRKSNVEEKSSFPQECSRVMSYCNGYGNQPEDSLWTYKYWPKTAMEVCGNSESVKFISEWLHSWRERDIRAIKDSCGSDRSCIPTSNDDCYVTDSDSENTEEGNSLKNVLLVKGPVGSGKSAAICACANEKGFQVLENNASDCRLGTVVKQKFGEALESHCLDRSLGNPLDSSDKDIAKSAQTICSGEAAQKVDDEVFKGIHMSDEENSEGLMGKSVNNVCRKKTANDKGADVKSLILFEDVDIFFPEDRGFIAAIQQIAEKARGPVILTSNSNKITLPDSLNKLEVSFTMPTPKDLLSHLYTICAAEKVNLQHHFLEQLIGCCQADIRKTIMHLQFWCQNNRHGRDKKEWKIPGSELFDPEAGHQALPKIIPWDFPSQLSELVDKEIIKSLSLMEENSTLREVVDTEGHDKLPFGQDMHNNLTDIVQAKKGEILNRNSSVCTGYEFADPFGTACELSNLPPTPVSFSRRKIRRKFNVVTSSDSDDEHFCNGSTEVAERDTNNELFSENHIRFPFQFLNMQNCISPSVDKLHHCEADKLEENHYQCSEVVKDLRINGKYKSVDTSCVPESSFVPETEFDNGVESLCGTVCSGYVAETPEVSVANMFDLNLPPVEADDNSVVVLHKSPDMLDNICNITAESSHMEEVEDSQNKHAEAASRGYQVMDECSRVDFKRSSKLVEEELRTWEATDLVRGSWRKLRGSKTDLKQYVTSEEVDAFQNVKLAYGMCKLVSDADLLLSKCQTLDFSELSTFLHESSDAFNWRDEHLKMACTIGEHGFCMYAKDISTRRLNINSNSKTNLTWEMLACANNVTARDKLFEQDLDASGISHGGSEILLEREMKSGLFNRIKSIVPRKFLLALRGNAFHEYLSSLSCISRSEASRLSEIINKTNRRRPRGSRHYLSTGALMLSPEDISLLVQSNLYGRRRVHPN</sequence>
<accession>A0ACC1WPA7</accession>
<protein>
    <submittedName>
        <fullName evidence="1">P-loop containing nucleoside triphosphate hydrolases superfamily protein</fullName>
    </submittedName>
</protein>
<dbReference type="Proteomes" id="UP001164539">
    <property type="component" value="Chromosome 14"/>
</dbReference>
<name>A0ACC1WPA7_MELAZ</name>